<feature type="domain" description="Glycosyltransferase 2-like" evidence="1">
    <location>
        <begin position="26"/>
        <end position="155"/>
    </location>
</feature>
<dbReference type="EC" id="2.4.-.-" evidence="2"/>
<name>A0ABT9B133_9ACTN</name>
<protein>
    <submittedName>
        <fullName evidence="2">Glycosyltransferase family 2 protein</fullName>
        <ecNumber evidence="2">2.4.-.-</ecNumber>
    </submittedName>
</protein>
<dbReference type="PANTHER" id="PTHR22916:SF3">
    <property type="entry name" value="UDP-GLCNAC:BETAGAL BETA-1,3-N-ACETYLGLUCOSAMINYLTRANSFERASE-LIKE PROTEIN 1"/>
    <property type="match status" value="1"/>
</dbReference>
<dbReference type="SUPFAM" id="SSF53448">
    <property type="entry name" value="Nucleotide-diphospho-sugar transferases"/>
    <property type="match status" value="1"/>
</dbReference>
<evidence type="ECO:0000313" key="3">
    <source>
        <dbReference type="Proteomes" id="UP001233314"/>
    </source>
</evidence>
<dbReference type="GO" id="GO:0016757">
    <property type="term" value="F:glycosyltransferase activity"/>
    <property type="evidence" value="ECO:0007669"/>
    <property type="project" value="UniProtKB-KW"/>
</dbReference>
<evidence type="ECO:0000313" key="2">
    <source>
        <dbReference type="EMBL" id="MDO7868566.1"/>
    </source>
</evidence>
<reference evidence="2 3" key="1">
    <citation type="submission" date="2023-07" db="EMBL/GenBank/DDBJ databases">
        <title>Nocardioides sp. nov WY-20 isolated from soil.</title>
        <authorList>
            <person name="Liu B."/>
            <person name="Wan Y."/>
        </authorList>
    </citation>
    <scope>NUCLEOTIDE SEQUENCE [LARGE SCALE GENOMIC DNA]</scope>
    <source>
        <strain evidence="2 3">WY-20</strain>
    </source>
</reference>
<gene>
    <name evidence="2" type="ORF">Q5722_09320</name>
</gene>
<dbReference type="InterPro" id="IPR001173">
    <property type="entry name" value="Glyco_trans_2-like"/>
</dbReference>
<dbReference type="Pfam" id="PF00535">
    <property type="entry name" value="Glycos_transf_2"/>
    <property type="match status" value="1"/>
</dbReference>
<accession>A0ABT9B133</accession>
<dbReference type="PANTHER" id="PTHR22916">
    <property type="entry name" value="GLYCOSYLTRANSFERASE"/>
    <property type="match status" value="1"/>
</dbReference>
<organism evidence="2 3">
    <name type="scientific">Nocardioides jiangxiensis</name>
    <dbReference type="NCBI Taxonomy" id="3064524"/>
    <lineage>
        <taxon>Bacteria</taxon>
        <taxon>Bacillati</taxon>
        <taxon>Actinomycetota</taxon>
        <taxon>Actinomycetes</taxon>
        <taxon>Propionibacteriales</taxon>
        <taxon>Nocardioidaceae</taxon>
        <taxon>Nocardioides</taxon>
    </lineage>
</organism>
<dbReference type="RefSeq" id="WP_305027937.1">
    <property type="nucleotide sequence ID" value="NZ_JAUQTA010000001.1"/>
</dbReference>
<keyword evidence="2" id="KW-0808">Transferase</keyword>
<proteinExistence type="predicted"/>
<sequence length="395" mass="44902">MPRFWSRRRAEQPDPLAGPLPDPYLSVVVPVHNVAEYLASSLDSILRQPLREIEVIVVDDASTDGSTEIAEKYAADHDRIRLVKLPEKSGVSIARNVAMPLCTAPFITFVDSDDDLPPDAWSTMLRTLLRTGSDFVVGSAERVSSERRYVTPLMKRNHEVERLAITIEDAPLMLADVFVWNKIFTREFWERAAIHFPERTRYQDQPALTQAFLAARSFDVITEIVYEWRFREDLTSATQRRVEISNMRERRGTKLLTLDMVREHGSAPIMDVLLREILPIDMWEHFRAAVVAGDEYREVLRDMQQRIWNDGTVRFEHTTVPPSQRVMGVLVDQGRWDDLATLIAHIDSLGGPAPRAVVDGREEVVLPFRDDPAMPADAYAVQPVRGPQAGTHSGR</sequence>
<evidence type="ECO:0000259" key="1">
    <source>
        <dbReference type="Pfam" id="PF00535"/>
    </source>
</evidence>
<dbReference type="EMBL" id="JAUQTA010000001">
    <property type="protein sequence ID" value="MDO7868566.1"/>
    <property type="molecule type" value="Genomic_DNA"/>
</dbReference>
<dbReference type="Gene3D" id="3.90.550.10">
    <property type="entry name" value="Spore Coat Polysaccharide Biosynthesis Protein SpsA, Chain A"/>
    <property type="match status" value="1"/>
</dbReference>
<dbReference type="InterPro" id="IPR029044">
    <property type="entry name" value="Nucleotide-diphossugar_trans"/>
</dbReference>
<keyword evidence="2" id="KW-0328">Glycosyltransferase</keyword>
<dbReference type="Proteomes" id="UP001233314">
    <property type="component" value="Unassembled WGS sequence"/>
</dbReference>
<comment type="caution">
    <text evidence="2">The sequence shown here is derived from an EMBL/GenBank/DDBJ whole genome shotgun (WGS) entry which is preliminary data.</text>
</comment>
<dbReference type="CDD" id="cd00761">
    <property type="entry name" value="Glyco_tranf_GTA_type"/>
    <property type="match status" value="1"/>
</dbReference>
<keyword evidence="3" id="KW-1185">Reference proteome</keyword>